<dbReference type="Gene3D" id="3.40.50.970">
    <property type="match status" value="1"/>
</dbReference>
<comment type="function">
    <text evidence="1">Catalyzes the coenzyme A-dependent oxidative decarboxylation of different 2-oxoacids such as 2-oxoglutarate, pyruvate and 2-oxobutyrate to form their CoA derivatives.</text>
</comment>
<evidence type="ECO:0000256" key="5">
    <source>
        <dbReference type="ARBA" id="ARBA00023002"/>
    </source>
</evidence>
<dbReference type="PANTHER" id="PTHR32154:SF0">
    <property type="entry name" value="PYRUVATE-FLAVODOXIN OXIDOREDUCTASE-RELATED"/>
    <property type="match status" value="1"/>
</dbReference>
<evidence type="ECO:0000313" key="11">
    <source>
        <dbReference type="Proteomes" id="UP000276741"/>
    </source>
</evidence>
<accession>A0A348B6E2</accession>
<dbReference type="FunFam" id="3.40.50.970:FF:000012">
    <property type="entry name" value="Pyruvate:ferredoxin (Flavodoxin) oxidoreductase"/>
    <property type="match status" value="1"/>
</dbReference>
<dbReference type="Pfam" id="PF01855">
    <property type="entry name" value="POR_N"/>
    <property type="match status" value="1"/>
</dbReference>
<comment type="subunit">
    <text evidence="3">Heterodimer composed of an alpha and a beta subunit.</text>
</comment>
<name>A0A348B6E2_9CREN</name>
<dbReference type="EC" id="1.2.7.11" evidence="4"/>
<dbReference type="CDD" id="cd07034">
    <property type="entry name" value="TPP_PYR_PFOR_IOR-alpha_like"/>
    <property type="match status" value="1"/>
</dbReference>
<keyword evidence="9" id="KW-0670">Pyruvate</keyword>
<dbReference type="EMBL" id="BMQS01000012">
    <property type="protein sequence ID" value="GGT98026.1"/>
    <property type="molecule type" value="Genomic_DNA"/>
</dbReference>
<comment type="subunit">
    <text evidence="2">Heterotetramer of one alpha, one beta, one delta and one gamma chain.</text>
</comment>
<evidence type="ECO:0000256" key="1">
    <source>
        <dbReference type="ARBA" id="ARBA00003908"/>
    </source>
</evidence>
<keyword evidence="5" id="KW-0560">Oxidoreductase</keyword>
<evidence type="ECO:0000256" key="2">
    <source>
        <dbReference type="ARBA" id="ARBA00011595"/>
    </source>
</evidence>
<gene>
    <name evidence="10" type="ORF">GCM10007116_14500</name>
    <name evidence="9" type="ORF">HS1genome_2133</name>
</gene>
<dbReference type="GO" id="GO:0006979">
    <property type="term" value="P:response to oxidative stress"/>
    <property type="evidence" value="ECO:0007669"/>
    <property type="project" value="TreeGrafter"/>
</dbReference>
<dbReference type="PANTHER" id="PTHR32154">
    <property type="entry name" value="PYRUVATE-FLAVODOXIN OXIDOREDUCTASE-RELATED"/>
    <property type="match status" value="1"/>
</dbReference>
<dbReference type="InterPro" id="IPR002880">
    <property type="entry name" value="Pyrv_Fd/Flavodoxin_OxRdtase_N"/>
</dbReference>
<dbReference type="Proteomes" id="UP000616143">
    <property type="component" value="Unassembled WGS sequence"/>
</dbReference>
<dbReference type="GO" id="GO:0047553">
    <property type="term" value="F:2-oxoglutarate synthase activity"/>
    <property type="evidence" value="ECO:0007669"/>
    <property type="project" value="UniProtKB-ARBA"/>
</dbReference>
<dbReference type="GO" id="GO:0019164">
    <property type="term" value="F:pyruvate synthase activity"/>
    <property type="evidence" value="ECO:0007669"/>
    <property type="project" value="UniProtKB-ARBA"/>
</dbReference>
<dbReference type="EMBL" id="AP018553">
    <property type="protein sequence ID" value="BBD73744.1"/>
    <property type="molecule type" value="Genomic_DNA"/>
</dbReference>
<dbReference type="SUPFAM" id="SSF52922">
    <property type="entry name" value="TK C-terminal domain-like"/>
    <property type="match status" value="1"/>
</dbReference>
<dbReference type="GO" id="GO:0018491">
    <property type="term" value="F:2-oxobutyrate synthase activity"/>
    <property type="evidence" value="ECO:0007669"/>
    <property type="project" value="UniProtKB-ARBA"/>
</dbReference>
<dbReference type="InterPro" id="IPR050722">
    <property type="entry name" value="Pyruvate:ferred/Flavod_OxRd"/>
</dbReference>
<evidence type="ECO:0000259" key="8">
    <source>
        <dbReference type="Pfam" id="PF17147"/>
    </source>
</evidence>
<protein>
    <recommendedName>
        <fullName evidence="4">2-oxoacid oxidoreductase (ferredoxin)</fullName>
        <ecNumber evidence="4">1.2.7.11</ecNumber>
    </recommendedName>
</protein>
<proteinExistence type="predicted"/>
<dbReference type="Proteomes" id="UP000276741">
    <property type="component" value="Chromosome"/>
</dbReference>
<reference evidence="9" key="3">
    <citation type="journal article" date="2019" name="BMC Res. Notes">
        <title>Complete genome sequence of the Sulfodiicoccus acidiphilus strain HS-1T, the first crenarchaeon that lacks polB3, isolated from an acidic hot spring in Ohwaku-dani, Hakone, Japan.</title>
        <authorList>
            <person name="Sakai H.D."/>
            <person name="Kurosawa N."/>
        </authorList>
    </citation>
    <scope>NUCLEOTIDE SEQUENCE</scope>
    <source>
        <strain evidence="9">HS-1</strain>
    </source>
</reference>
<evidence type="ECO:0000256" key="4">
    <source>
        <dbReference type="ARBA" id="ARBA00012691"/>
    </source>
</evidence>
<dbReference type="SUPFAM" id="SSF52518">
    <property type="entry name" value="Thiamin diphosphate-binding fold (THDP-binding)"/>
    <property type="match status" value="1"/>
</dbReference>
<dbReference type="InterPro" id="IPR033412">
    <property type="entry name" value="PFOR_II"/>
</dbReference>
<evidence type="ECO:0000313" key="9">
    <source>
        <dbReference type="EMBL" id="BBD73744.1"/>
    </source>
</evidence>
<evidence type="ECO:0000313" key="10">
    <source>
        <dbReference type="EMBL" id="GGT98026.1"/>
    </source>
</evidence>
<comment type="catalytic activity">
    <reaction evidence="6">
        <text>a 2-oxocarboxylate + 2 oxidized [2Fe-2S]-[ferredoxin] + CoA = an acyl-CoA + 2 reduced [2Fe-2S]-[ferredoxin] + CO2 + H(+)</text>
        <dbReference type="Rhea" id="RHEA:42316"/>
        <dbReference type="Rhea" id="RHEA-COMP:10000"/>
        <dbReference type="Rhea" id="RHEA-COMP:10001"/>
        <dbReference type="ChEBI" id="CHEBI:15378"/>
        <dbReference type="ChEBI" id="CHEBI:16526"/>
        <dbReference type="ChEBI" id="CHEBI:33737"/>
        <dbReference type="ChEBI" id="CHEBI:33738"/>
        <dbReference type="ChEBI" id="CHEBI:35179"/>
        <dbReference type="ChEBI" id="CHEBI:57287"/>
        <dbReference type="ChEBI" id="CHEBI:58342"/>
        <dbReference type="EC" id="1.2.7.11"/>
    </reaction>
</comment>
<dbReference type="KEGG" id="sacd:HS1genome_2133"/>
<keyword evidence="11" id="KW-1185">Reference proteome</keyword>
<evidence type="ECO:0000259" key="7">
    <source>
        <dbReference type="Pfam" id="PF01855"/>
    </source>
</evidence>
<reference evidence="10" key="1">
    <citation type="journal article" date="2014" name="Int. J. Syst. Evol. Microbiol.">
        <title>Complete genome sequence of Corynebacterium casei LMG S-19264T (=DSM 44701T), isolated from a smear-ripened cheese.</title>
        <authorList>
            <consortium name="US DOE Joint Genome Institute (JGI-PGF)"/>
            <person name="Walter F."/>
            <person name="Albersmeier A."/>
            <person name="Kalinowski J."/>
            <person name="Ruckert C."/>
        </authorList>
    </citation>
    <scope>NUCLEOTIDE SEQUENCE</scope>
    <source>
        <strain evidence="10">JCM 31740</strain>
    </source>
</reference>
<dbReference type="Gene3D" id="3.40.50.920">
    <property type="match status" value="1"/>
</dbReference>
<dbReference type="Pfam" id="PF17147">
    <property type="entry name" value="PFOR_II"/>
    <property type="match status" value="1"/>
</dbReference>
<sequence length="400" mass="44266">MRKVMSGNEAVARAVKLAKVGVVSIYPITPQTTIIEKLSEMRAEGELSADIIRVESEHSAMAGAFGAASAGVRSFTATASQGLLYMHEMVWWVSGARIPLVMVVATRAVGAPWNIWNENTDFTQLRDAGWVMGFAMNPQEAMDMTIQAFRVSEDSRVFLPAMVGMDGFILSHTKVPVNVPTEESVDSFLPLRNQPYVLDPEDPVGMGNMFQPQDYMKLRHSMEQALQSAEEVIREVGRDYNSKVNSEVNYSTLNVTYRVEDADYVVVAMGAWSGDVMEAVDSLREKGISVGLLRLRYLRPWSSREVREALKGRKVLVLDRSTSLGRGGPLFMEVASTVRGEVEALWGAVSGLGGVSVGKGEIEELVTEFVEGTKSETEKQLWFYPGKVRKVELRTPRDVE</sequence>
<evidence type="ECO:0000256" key="3">
    <source>
        <dbReference type="ARBA" id="ARBA00011631"/>
    </source>
</evidence>
<evidence type="ECO:0000256" key="6">
    <source>
        <dbReference type="ARBA" id="ARBA00048893"/>
    </source>
</evidence>
<reference evidence="11" key="2">
    <citation type="submission" date="2018-04" db="EMBL/GenBank/DDBJ databases">
        <title>Complete genome sequence of Sulfodiicoccus acidiphilus strain HS-1.</title>
        <authorList>
            <person name="Sakai H.D."/>
            <person name="Kurosawa N."/>
        </authorList>
    </citation>
    <scope>NUCLEOTIDE SEQUENCE [LARGE SCALE GENOMIC DNA]</scope>
    <source>
        <strain evidence="11">HS-1</strain>
    </source>
</reference>
<dbReference type="AlphaFoldDB" id="A0A348B6E2"/>
<dbReference type="InterPro" id="IPR029061">
    <property type="entry name" value="THDP-binding"/>
</dbReference>
<feature type="domain" description="Pyruvate:ferredoxin oxidoreductase core" evidence="8">
    <location>
        <begin position="262"/>
        <end position="357"/>
    </location>
</feature>
<organism evidence="9 11">
    <name type="scientific">Sulfodiicoccus acidiphilus</name>
    <dbReference type="NCBI Taxonomy" id="1670455"/>
    <lineage>
        <taxon>Archaea</taxon>
        <taxon>Thermoproteota</taxon>
        <taxon>Thermoprotei</taxon>
        <taxon>Sulfolobales</taxon>
        <taxon>Sulfolobaceae</taxon>
        <taxon>Sulfodiicoccus</taxon>
    </lineage>
</organism>
<feature type="domain" description="Pyruvate flavodoxin/ferredoxin oxidoreductase pyrimidine binding" evidence="7">
    <location>
        <begin position="14"/>
        <end position="236"/>
    </location>
</feature>
<reference evidence="10" key="4">
    <citation type="submission" date="2020-09" db="EMBL/GenBank/DDBJ databases">
        <authorList>
            <person name="Sun Q."/>
            <person name="Ohkuma M."/>
        </authorList>
    </citation>
    <scope>NUCLEOTIDE SEQUENCE</scope>
    <source>
        <strain evidence="10">JCM 31740</strain>
    </source>
</reference>
<dbReference type="InterPro" id="IPR009014">
    <property type="entry name" value="Transketo_C/PFOR_II"/>
</dbReference>